<evidence type="ECO:0000256" key="1">
    <source>
        <dbReference type="SAM" id="MobiDB-lite"/>
    </source>
</evidence>
<feature type="region of interest" description="Disordered" evidence="1">
    <location>
        <begin position="1"/>
        <end position="42"/>
    </location>
</feature>
<evidence type="ECO:0000313" key="2">
    <source>
        <dbReference type="EMBL" id="CUV17820.1"/>
    </source>
</evidence>
<dbReference type="AlphaFoldDB" id="A0A0S4U6H5"/>
<feature type="compositionally biased region" description="Polar residues" evidence="1">
    <location>
        <begin position="26"/>
        <end position="39"/>
    </location>
</feature>
<feature type="region of interest" description="Disordered" evidence="1">
    <location>
        <begin position="79"/>
        <end position="103"/>
    </location>
</feature>
<gene>
    <name evidence="2" type="ORF">PSS4_v1_390016</name>
</gene>
<accession>A0A0S4U6H5</accession>
<dbReference type="Gene3D" id="2.60.200.60">
    <property type="match status" value="1"/>
</dbReference>
<protein>
    <submittedName>
        <fullName evidence="2">Uncharacterized protein</fullName>
    </submittedName>
</protein>
<dbReference type="EMBL" id="LN899821">
    <property type="protein sequence ID" value="CUV17820.1"/>
    <property type="molecule type" value="Genomic_DNA"/>
</dbReference>
<feature type="region of interest" description="Disordered" evidence="1">
    <location>
        <begin position="144"/>
        <end position="163"/>
    </location>
</feature>
<proteinExistence type="predicted"/>
<organism evidence="2">
    <name type="scientific">Ralstonia solanacearum</name>
    <name type="common">Pseudomonas solanacearum</name>
    <dbReference type="NCBI Taxonomy" id="305"/>
    <lineage>
        <taxon>Bacteria</taxon>
        <taxon>Pseudomonadati</taxon>
        <taxon>Pseudomonadota</taxon>
        <taxon>Betaproteobacteria</taxon>
        <taxon>Burkholderiales</taxon>
        <taxon>Burkholderiaceae</taxon>
        <taxon>Ralstonia</taxon>
        <taxon>Ralstonia solanacearum species complex</taxon>
    </lineage>
</organism>
<dbReference type="Pfam" id="PF13665">
    <property type="entry name" value="Tox-PAAR-like"/>
    <property type="match status" value="1"/>
</dbReference>
<name>A0A0S4U6H5_RALSL</name>
<reference evidence="2" key="1">
    <citation type="submission" date="2015-10" db="EMBL/GenBank/DDBJ databases">
        <authorList>
            <person name="Gilbert D.G."/>
        </authorList>
    </citation>
    <scope>NUCLEOTIDE SEQUENCE</scope>
    <source>
        <strain evidence="2">Phyl III-seqv23</strain>
    </source>
</reference>
<sequence length="214" mass="21164">MPIKASGGDMGKIGARQNGSLKAVSTAPSINKTPVGNSTPPLPYPVTQDLGSSVGIVPNVRFNGDPAYVLDKSTQPKCTGDAPGSCGGVKSGTTSGEVKPVRGSSNMRISGKPVIRQGDPCTMNSGNCPGIYITTQVPHIFGSVGSSASSASSSPPIQPETPAELSFLSSAGNAAVPMGEYANTGKLMALAGVAAGAGVAPHPAADFVPGTKGA</sequence>